<comment type="caution">
    <text evidence="1">The sequence shown here is derived from an EMBL/GenBank/DDBJ whole genome shotgun (WGS) entry which is preliminary data.</text>
</comment>
<dbReference type="Proteomes" id="UP001283361">
    <property type="component" value="Unassembled WGS sequence"/>
</dbReference>
<sequence length="157" mass="17612">MMALTGRVVELTCTMRRFSRKSKLKRRQTQKTMSKIAFSLDKFNKLKERHKDDLAGGSSLKLITDLSCTTRCLAEPVSGGRSVAGKLIVSGRLRLNSRQTLEKYKTRDKAVEKPADSYFYLHHHSTALEVRASIGLGDMWCEPRPSGCGGERAGEMF</sequence>
<evidence type="ECO:0000313" key="2">
    <source>
        <dbReference type="Proteomes" id="UP001283361"/>
    </source>
</evidence>
<protein>
    <submittedName>
        <fullName evidence="1">Uncharacterized protein</fullName>
    </submittedName>
</protein>
<keyword evidence="2" id="KW-1185">Reference proteome</keyword>
<dbReference type="EMBL" id="JAWDGP010001799">
    <property type="protein sequence ID" value="KAK3788104.1"/>
    <property type="molecule type" value="Genomic_DNA"/>
</dbReference>
<evidence type="ECO:0000313" key="1">
    <source>
        <dbReference type="EMBL" id="KAK3788104.1"/>
    </source>
</evidence>
<name>A0AAE1AHK5_9GAST</name>
<organism evidence="1 2">
    <name type="scientific">Elysia crispata</name>
    <name type="common">lettuce slug</name>
    <dbReference type="NCBI Taxonomy" id="231223"/>
    <lineage>
        <taxon>Eukaryota</taxon>
        <taxon>Metazoa</taxon>
        <taxon>Spiralia</taxon>
        <taxon>Lophotrochozoa</taxon>
        <taxon>Mollusca</taxon>
        <taxon>Gastropoda</taxon>
        <taxon>Heterobranchia</taxon>
        <taxon>Euthyneura</taxon>
        <taxon>Panpulmonata</taxon>
        <taxon>Sacoglossa</taxon>
        <taxon>Placobranchoidea</taxon>
        <taxon>Plakobranchidae</taxon>
        <taxon>Elysia</taxon>
    </lineage>
</organism>
<dbReference type="AlphaFoldDB" id="A0AAE1AHK5"/>
<gene>
    <name evidence="1" type="ORF">RRG08_063609</name>
</gene>
<reference evidence="1" key="1">
    <citation type="journal article" date="2023" name="G3 (Bethesda)">
        <title>A reference genome for the long-term kleptoplast-retaining sea slug Elysia crispata morphotype clarki.</title>
        <authorList>
            <person name="Eastman K.E."/>
            <person name="Pendleton A.L."/>
            <person name="Shaikh M.A."/>
            <person name="Suttiyut T."/>
            <person name="Ogas R."/>
            <person name="Tomko P."/>
            <person name="Gavelis G."/>
            <person name="Widhalm J.R."/>
            <person name="Wisecaver J.H."/>
        </authorList>
    </citation>
    <scope>NUCLEOTIDE SEQUENCE</scope>
    <source>
        <strain evidence="1">ECLA1</strain>
    </source>
</reference>
<accession>A0AAE1AHK5</accession>
<proteinExistence type="predicted"/>